<evidence type="ECO:0000256" key="1">
    <source>
        <dbReference type="ARBA" id="ARBA00005130"/>
    </source>
</evidence>
<dbReference type="Pfam" id="PF07687">
    <property type="entry name" value="M20_dimer"/>
    <property type="match status" value="1"/>
</dbReference>
<evidence type="ECO:0000256" key="2">
    <source>
        <dbReference type="ARBA" id="ARBA00006746"/>
    </source>
</evidence>
<evidence type="ECO:0000313" key="17">
    <source>
        <dbReference type="EMBL" id="XAM19149.1"/>
    </source>
</evidence>
<evidence type="ECO:0000256" key="7">
    <source>
        <dbReference type="ARBA" id="ARBA00022723"/>
    </source>
</evidence>
<evidence type="ECO:0000256" key="3">
    <source>
        <dbReference type="ARBA" id="ARBA00011738"/>
    </source>
</evidence>
<proteinExistence type="inferred from homology"/>
<dbReference type="Gene3D" id="3.30.70.360">
    <property type="match status" value="1"/>
</dbReference>
<dbReference type="EMBL" id="CP145316">
    <property type="protein sequence ID" value="XAM19149.1"/>
    <property type="molecule type" value="Genomic_DNA"/>
</dbReference>
<dbReference type="CDD" id="cd03891">
    <property type="entry name" value="M20_DapE_proteobac"/>
    <property type="match status" value="1"/>
</dbReference>
<dbReference type="EMBL" id="CP145316">
    <property type="protein sequence ID" value="XAM19147.1"/>
    <property type="molecule type" value="Genomic_DNA"/>
</dbReference>
<evidence type="ECO:0000313" key="18">
    <source>
        <dbReference type="Proteomes" id="UP001434737"/>
    </source>
</evidence>
<dbReference type="InterPro" id="IPR011650">
    <property type="entry name" value="Peptidase_M20_dimer"/>
</dbReference>
<dbReference type="InterPro" id="IPR036264">
    <property type="entry name" value="Bact_exopeptidase_dim_dom"/>
</dbReference>
<evidence type="ECO:0000259" key="15">
    <source>
        <dbReference type="Pfam" id="PF07687"/>
    </source>
</evidence>
<comment type="pathway">
    <text evidence="1">Amino-acid biosynthesis; L-lysine biosynthesis via DAP pathway; LL-2,6-diaminopimelate from (S)-tetrahydrodipicolinate (succinylase route): step 3/3.</text>
</comment>
<gene>
    <name evidence="17" type="primary">dapE</name>
    <name evidence="17" type="ORF">V3I05_00035</name>
    <name evidence="16" type="ORF">V3I05_10610</name>
</gene>
<dbReference type="InterPro" id="IPR050072">
    <property type="entry name" value="Peptidase_M20A"/>
</dbReference>
<dbReference type="SUPFAM" id="SSF55031">
    <property type="entry name" value="Bacterial exopeptidase dimerisation domain"/>
    <property type="match status" value="1"/>
</dbReference>
<dbReference type="PANTHER" id="PTHR43808">
    <property type="entry name" value="ACETYLORNITHINE DEACETYLASE"/>
    <property type="match status" value="1"/>
</dbReference>
<dbReference type="InterPro" id="IPR005941">
    <property type="entry name" value="DapE_proteobac"/>
</dbReference>
<evidence type="ECO:0000256" key="9">
    <source>
        <dbReference type="ARBA" id="ARBA00022833"/>
    </source>
</evidence>
<evidence type="ECO:0000256" key="14">
    <source>
        <dbReference type="NCBIfam" id="TIGR01246"/>
    </source>
</evidence>
<keyword evidence="6" id="KW-0028">Amino-acid biosynthesis</keyword>
<keyword evidence="9" id="KW-0862">Zinc</keyword>
<dbReference type="EC" id="3.5.1.18" evidence="4 14"/>
<comment type="subunit">
    <text evidence="3">Homodimer.</text>
</comment>
<dbReference type="RefSeq" id="WP_343354266.1">
    <property type="nucleotide sequence ID" value="NZ_CP145316.1"/>
</dbReference>
<dbReference type="NCBIfam" id="NF009557">
    <property type="entry name" value="PRK13009.1"/>
    <property type="match status" value="1"/>
</dbReference>
<evidence type="ECO:0000256" key="11">
    <source>
        <dbReference type="ARBA" id="ARBA00023154"/>
    </source>
</evidence>
<organism evidence="17 18">
    <name type="scientific">Helicobacter mastomyrinus</name>
    <dbReference type="NCBI Taxonomy" id="287948"/>
    <lineage>
        <taxon>Bacteria</taxon>
        <taxon>Pseudomonadati</taxon>
        <taxon>Campylobacterota</taxon>
        <taxon>Epsilonproteobacteria</taxon>
        <taxon>Campylobacterales</taxon>
        <taxon>Helicobacteraceae</taxon>
        <taxon>Helicobacter</taxon>
    </lineage>
</organism>
<comment type="catalytic activity">
    <reaction evidence="13">
        <text>N-succinyl-(2S,6S)-2,6-diaminopimelate + H2O = (2S,6S)-2,6-diaminopimelate + succinate</text>
        <dbReference type="Rhea" id="RHEA:22608"/>
        <dbReference type="ChEBI" id="CHEBI:15377"/>
        <dbReference type="ChEBI" id="CHEBI:30031"/>
        <dbReference type="ChEBI" id="CHEBI:57609"/>
        <dbReference type="ChEBI" id="CHEBI:58087"/>
        <dbReference type="EC" id="3.5.1.18"/>
    </reaction>
</comment>
<evidence type="ECO:0000256" key="8">
    <source>
        <dbReference type="ARBA" id="ARBA00022801"/>
    </source>
</evidence>
<keyword evidence="8 17" id="KW-0378">Hydrolase</keyword>
<evidence type="ECO:0000256" key="5">
    <source>
        <dbReference type="ARBA" id="ARBA00022391"/>
    </source>
</evidence>
<dbReference type="GO" id="GO:0009014">
    <property type="term" value="F:succinyl-diaminopimelate desuccinylase activity"/>
    <property type="evidence" value="ECO:0007669"/>
    <property type="project" value="UniProtKB-EC"/>
</dbReference>
<feature type="domain" description="Peptidase M20 dimerisation" evidence="15">
    <location>
        <begin position="185"/>
        <end position="288"/>
    </location>
</feature>
<keyword evidence="12" id="KW-0170">Cobalt</keyword>
<dbReference type="Gene3D" id="3.40.630.10">
    <property type="entry name" value="Zn peptidases"/>
    <property type="match status" value="2"/>
</dbReference>
<evidence type="ECO:0000313" key="16">
    <source>
        <dbReference type="EMBL" id="XAM19147.1"/>
    </source>
</evidence>
<evidence type="ECO:0000256" key="12">
    <source>
        <dbReference type="ARBA" id="ARBA00023285"/>
    </source>
</evidence>
<keyword evidence="11" id="KW-0457">Lysine biosynthesis</keyword>
<dbReference type="HAMAP" id="MF_01690">
    <property type="entry name" value="DapE"/>
    <property type="match status" value="1"/>
</dbReference>
<reference evidence="17 18" key="1">
    <citation type="submission" date="2024-02" db="EMBL/GenBank/DDBJ databases">
        <title>Genome and pathogenicity analysis of Helicobacter mastomyrinus isolated from mice.</title>
        <authorList>
            <person name="Zhu L."/>
        </authorList>
    </citation>
    <scope>NUCLEOTIDE SEQUENCE [LARGE SCALE GENOMIC DNA]</scope>
    <source>
        <strain evidence="17 18">Hm-17</strain>
    </source>
</reference>
<accession>A0ABZ3F9R8</accession>
<sequence>MPITFLQELITYPTITPKECGIYKHILDKLQPIVQSKGLDSLIIEQEKAGVKNLFFAIMPKNTDKSALFHLCFAGHIDVVPTGENWSFEPFSGLEKEGYICGRGAQDMKGGISAFICAICDFLESSSFENSTLMLSILLTSDEEGEGIYGTKYMLEQLERESLLPHSCIVAEPTSIQRTGDMCKIGRRGSINGILTIQGKQGHVAYPEKCINPIELLGDRLGALAGAALDNGNEYFTPTRLVITDIRGGMEVVNVTPQNLKIMFNVRYSPLSNVDSIRTYIDSVLSSLPYELSLKVSSLPFITRQDSPLIQTLCEAIKHTAQITPTLSTSGGTSDARFFAQYGIDVIELGVPNDRIHAIDERVSIKDILTLRDIFLHFLHLKAKSANPLIAKEHST</sequence>
<dbReference type="PANTHER" id="PTHR43808:SF31">
    <property type="entry name" value="N-ACETYL-L-CITRULLINE DEACETYLASE"/>
    <property type="match status" value="1"/>
</dbReference>
<keyword evidence="18" id="KW-1185">Reference proteome</keyword>
<evidence type="ECO:0000256" key="4">
    <source>
        <dbReference type="ARBA" id="ARBA00011921"/>
    </source>
</evidence>
<evidence type="ECO:0000256" key="6">
    <source>
        <dbReference type="ARBA" id="ARBA00022605"/>
    </source>
</evidence>
<name>A0ABZ3F9R8_9HELI</name>
<keyword evidence="10" id="KW-0220">Diaminopimelate biosynthesis</keyword>
<dbReference type="SUPFAM" id="SSF53187">
    <property type="entry name" value="Zn-dependent exopeptidases"/>
    <property type="match status" value="1"/>
</dbReference>
<dbReference type="Pfam" id="PF01546">
    <property type="entry name" value="Peptidase_M20"/>
    <property type="match status" value="1"/>
</dbReference>
<dbReference type="NCBIfam" id="TIGR01246">
    <property type="entry name" value="dapE_proteo"/>
    <property type="match status" value="1"/>
</dbReference>
<dbReference type="Proteomes" id="UP001434737">
    <property type="component" value="Chromosome"/>
</dbReference>
<comment type="similarity">
    <text evidence="2">Belongs to the peptidase M20A family. DapE subfamily.</text>
</comment>
<evidence type="ECO:0000256" key="13">
    <source>
        <dbReference type="ARBA" id="ARBA00051301"/>
    </source>
</evidence>
<dbReference type="InterPro" id="IPR002933">
    <property type="entry name" value="Peptidase_M20"/>
</dbReference>
<keyword evidence="7" id="KW-0479">Metal-binding</keyword>
<evidence type="ECO:0000256" key="10">
    <source>
        <dbReference type="ARBA" id="ARBA00022915"/>
    </source>
</evidence>
<protein>
    <recommendedName>
        <fullName evidence="5 14">Succinyl-diaminopimelate desuccinylase</fullName>
        <ecNumber evidence="4 14">3.5.1.18</ecNumber>
    </recommendedName>
</protein>